<dbReference type="AlphaFoldDB" id="A0A499UMI0"/>
<dbReference type="EMBL" id="AP019620">
    <property type="protein sequence ID" value="BBJ43023.1"/>
    <property type="molecule type" value="Genomic_DNA"/>
</dbReference>
<sequence length="62" mass="6988">MAPETNRAHIITRHSGGPLSTLRSRPPHTPDHPTRRAISRRHGSDEIRALPFNPPHDPRFPA</sequence>
<evidence type="ECO:0000313" key="2">
    <source>
        <dbReference type="EMBL" id="BBJ43023.1"/>
    </source>
</evidence>
<evidence type="ECO:0000313" key="3">
    <source>
        <dbReference type="Proteomes" id="UP000463951"/>
    </source>
</evidence>
<gene>
    <name evidence="2" type="ORF">SSPO_057410</name>
</gene>
<accession>A0A499UMI0</accession>
<protein>
    <submittedName>
        <fullName evidence="2">Uncharacterized protein</fullName>
    </submittedName>
</protein>
<feature type="region of interest" description="Disordered" evidence="1">
    <location>
        <begin position="1"/>
        <end position="62"/>
    </location>
</feature>
<reference evidence="2 3" key="1">
    <citation type="journal article" date="2020" name="Int. J. Syst. Evol. Microbiol.">
        <title>Reclassification of Streptomyces castelarensis and Streptomyces sporoclivatus as later heterotypic synonyms of Streptomyces antimycoticus.</title>
        <authorList>
            <person name="Komaki H."/>
            <person name="Tamura T."/>
        </authorList>
    </citation>
    <scope>NUCLEOTIDE SEQUENCE [LARGE SCALE GENOMIC DNA]</scope>
    <source>
        <strain evidence="2 3">NBRC 100767</strain>
    </source>
</reference>
<organism evidence="2 3">
    <name type="scientific">Streptomyces antimycoticus</name>
    <dbReference type="NCBI Taxonomy" id="68175"/>
    <lineage>
        <taxon>Bacteria</taxon>
        <taxon>Bacillati</taxon>
        <taxon>Actinomycetota</taxon>
        <taxon>Actinomycetes</taxon>
        <taxon>Kitasatosporales</taxon>
        <taxon>Streptomycetaceae</taxon>
        <taxon>Streptomyces</taxon>
        <taxon>Streptomyces violaceusniger group</taxon>
    </lineage>
</organism>
<evidence type="ECO:0000256" key="1">
    <source>
        <dbReference type="SAM" id="MobiDB-lite"/>
    </source>
</evidence>
<proteinExistence type="predicted"/>
<name>A0A499UMI0_9ACTN</name>
<dbReference type="Proteomes" id="UP000463951">
    <property type="component" value="Chromosome"/>
</dbReference>